<evidence type="ECO:0000313" key="2">
    <source>
        <dbReference type="Proteomes" id="UP000056453"/>
    </source>
</evidence>
<keyword evidence="2" id="KW-1185">Reference proteome</keyword>
<sequence>MHNATGGLPEAKVCVWCDGTNDTAANPLVVLASGGAEEEFIHLHCARTNIQFGFCWCCRESKVFYSEDLNEAGECEIHDGESVPDYPDEDAESYIENVRNNEGS</sequence>
<gene>
    <name evidence="1" type="ORF">WJ96_06850</name>
</gene>
<name>A0AAW3MZ16_9BURK</name>
<reference evidence="1 2" key="1">
    <citation type="submission" date="2015-11" db="EMBL/GenBank/DDBJ databases">
        <title>Expanding the genomic diversity of Burkholderia species for the development of highly accurate diagnostics.</title>
        <authorList>
            <person name="Sahl J."/>
            <person name="Keim P."/>
            <person name="Wagner D."/>
        </authorList>
    </citation>
    <scope>NUCLEOTIDE SEQUENCE [LARGE SCALE GENOMIC DNA]</scope>
    <source>
        <strain evidence="1 2">MSMB1808WGS</strain>
    </source>
</reference>
<dbReference type="AlphaFoldDB" id="A0AAW3MZ16"/>
<dbReference type="Proteomes" id="UP000056453">
    <property type="component" value="Unassembled WGS sequence"/>
</dbReference>
<proteinExistence type="predicted"/>
<protein>
    <submittedName>
        <fullName evidence="1">Uncharacterized protein</fullName>
    </submittedName>
</protein>
<comment type="caution">
    <text evidence="1">The sequence shown here is derived from an EMBL/GenBank/DDBJ whole genome shotgun (WGS) entry which is preliminary data.</text>
</comment>
<dbReference type="RefSeq" id="WP_059925372.1">
    <property type="nucleotide sequence ID" value="NZ_LPBG01000047.1"/>
</dbReference>
<evidence type="ECO:0000313" key="1">
    <source>
        <dbReference type="EMBL" id="KVP98235.1"/>
    </source>
</evidence>
<dbReference type="EMBL" id="LPBJ01000047">
    <property type="protein sequence ID" value="KVP98235.1"/>
    <property type="molecule type" value="Genomic_DNA"/>
</dbReference>
<organism evidence="1 2">
    <name type="scientific">Burkholderia ubonensis</name>
    <dbReference type="NCBI Taxonomy" id="101571"/>
    <lineage>
        <taxon>Bacteria</taxon>
        <taxon>Pseudomonadati</taxon>
        <taxon>Pseudomonadota</taxon>
        <taxon>Betaproteobacteria</taxon>
        <taxon>Burkholderiales</taxon>
        <taxon>Burkholderiaceae</taxon>
        <taxon>Burkholderia</taxon>
        <taxon>Burkholderia cepacia complex</taxon>
    </lineage>
</organism>
<accession>A0AAW3MZ16</accession>